<feature type="domain" description="Homeobox" evidence="8">
    <location>
        <begin position="74"/>
        <end position="134"/>
    </location>
</feature>
<dbReference type="PANTHER" id="PTHR24323">
    <property type="entry name" value="CEH-10 HOMEODOMAIN-CONTAINING HOMOLOG"/>
    <property type="match status" value="1"/>
</dbReference>
<evidence type="ECO:0000256" key="6">
    <source>
        <dbReference type="RuleBase" id="RU000682"/>
    </source>
</evidence>
<evidence type="ECO:0000256" key="2">
    <source>
        <dbReference type="ARBA" id="ARBA00023125"/>
    </source>
</evidence>
<dbReference type="Proteomes" id="UP000289323">
    <property type="component" value="Unassembled WGS sequence"/>
</dbReference>
<feature type="compositionally biased region" description="Basic and acidic residues" evidence="7">
    <location>
        <begin position="84"/>
        <end position="106"/>
    </location>
</feature>
<proteinExistence type="predicted"/>
<evidence type="ECO:0000259" key="8">
    <source>
        <dbReference type="PROSITE" id="PS50071"/>
    </source>
</evidence>
<feature type="region of interest" description="Disordered" evidence="7">
    <location>
        <begin position="413"/>
        <end position="594"/>
    </location>
</feature>
<feature type="compositionally biased region" description="Polar residues" evidence="7">
    <location>
        <begin position="448"/>
        <end position="466"/>
    </location>
</feature>
<evidence type="ECO:0000313" key="9">
    <source>
        <dbReference type="EMBL" id="SPQ17871.1"/>
    </source>
</evidence>
<evidence type="ECO:0000256" key="5">
    <source>
        <dbReference type="PROSITE-ProRule" id="PRU00108"/>
    </source>
</evidence>
<dbReference type="GO" id="GO:0000981">
    <property type="term" value="F:DNA-binding transcription factor activity, RNA polymerase II-specific"/>
    <property type="evidence" value="ECO:0007669"/>
    <property type="project" value="InterPro"/>
</dbReference>
<feature type="compositionally biased region" description="Low complexity" evidence="7">
    <location>
        <begin position="44"/>
        <end position="55"/>
    </location>
</feature>
<dbReference type="PANTHER" id="PTHR24323:SF7">
    <property type="entry name" value="HOMEOBOX DOMAIN-CONTAINING PROTEIN"/>
    <property type="match status" value="1"/>
</dbReference>
<dbReference type="SUPFAM" id="SSF46689">
    <property type="entry name" value="Homeodomain-like"/>
    <property type="match status" value="1"/>
</dbReference>
<evidence type="ECO:0000256" key="4">
    <source>
        <dbReference type="ARBA" id="ARBA00023242"/>
    </source>
</evidence>
<dbReference type="EMBL" id="OUUZ01000001">
    <property type="protein sequence ID" value="SPQ17871.1"/>
    <property type="molecule type" value="Genomic_DNA"/>
</dbReference>
<feature type="compositionally biased region" description="Basic residues" evidence="7">
    <location>
        <begin position="74"/>
        <end position="83"/>
    </location>
</feature>
<dbReference type="InterPro" id="IPR017970">
    <property type="entry name" value="Homeobox_CS"/>
</dbReference>
<feature type="region of interest" description="Disordered" evidence="7">
    <location>
        <begin position="1"/>
        <end position="106"/>
    </location>
</feature>
<evidence type="ECO:0000256" key="7">
    <source>
        <dbReference type="SAM" id="MobiDB-lite"/>
    </source>
</evidence>
<dbReference type="InterPro" id="IPR001356">
    <property type="entry name" value="HD"/>
</dbReference>
<dbReference type="GO" id="GO:0005634">
    <property type="term" value="C:nucleus"/>
    <property type="evidence" value="ECO:0007669"/>
    <property type="project" value="UniProtKB-SubCell"/>
</dbReference>
<feature type="compositionally biased region" description="Low complexity" evidence="7">
    <location>
        <begin position="1"/>
        <end position="14"/>
    </location>
</feature>
<evidence type="ECO:0000256" key="3">
    <source>
        <dbReference type="ARBA" id="ARBA00023155"/>
    </source>
</evidence>
<evidence type="ECO:0000313" key="10">
    <source>
        <dbReference type="Proteomes" id="UP000289323"/>
    </source>
</evidence>
<name>A0A446B5V1_9PEZI</name>
<sequence length="626" mass="67149">MDPQAPSSPSSPSSSSPPPPPAPASSDLGGQAHGHAASPTSSDAPQGPSSQSMQSTPPPVPQPAVEGAPAGGGRHPRAKRKRTTARDKDILEEEFRKNSKPDKEARAEIVKRVSLTEKEVQIWFQNRRQNARRKARPLSPEDLAAIAYGPVKLLPGSSVEPANYASAPVPCLPPPEQTGAFGSHSDPASSLSSSEAEKADERPQWGRPWELPAPAGQRAGESQQPISRSFAGEVGYLANRRNRTSPSPASSTPSHLGRDDSFRSEPFPSCSPPSAASPALPTPPSSLRLSTSLEGKAEVVPSTFSSPPHPTGASRPSDALYRPEPLPRLDLQPSRGTITLPPISTLTDSLPPPPATSEPLPPRLTRGRSRDPQAWEYCCLSKNREDTLTMQAKHESSGSAVAEIHLIRSTSLTAGTSARQSTDVKRKTAAAHHGLSRRDVAKKPRLSRSASSQARIETTLGPSSRHNIMRETPAVSRLDKTKTDTEAALAGNDSDKENWSPDENGNSRPFRRVPSGSGSLSRRSLPSGPTTVAKINRRRSLHEGRSSPFLSSRAHTAPTNGFQHRRRERAQSPLQIYEDAEDCSPESDKVPDDEVERFMRGDVSPSKKGDADAVASLLSLSQGKWR</sequence>
<dbReference type="CDD" id="cd00086">
    <property type="entry name" value="homeodomain"/>
    <property type="match status" value="1"/>
</dbReference>
<protein>
    <submittedName>
        <fullName evidence="9">6a0a8582-ff90-4145-9f8a-8addb3f21c3a</fullName>
    </submittedName>
</protein>
<dbReference type="PROSITE" id="PS00027">
    <property type="entry name" value="HOMEOBOX_1"/>
    <property type="match status" value="1"/>
</dbReference>
<keyword evidence="3 5" id="KW-0371">Homeobox</keyword>
<feature type="compositionally biased region" description="Low complexity" evidence="7">
    <location>
        <begin position="514"/>
        <end position="529"/>
    </location>
</feature>
<dbReference type="InterPro" id="IPR051775">
    <property type="entry name" value="Homeobox_domain"/>
</dbReference>
<evidence type="ECO:0000256" key="1">
    <source>
        <dbReference type="ARBA" id="ARBA00004123"/>
    </source>
</evidence>
<feature type="compositionally biased region" description="Low complexity" evidence="7">
    <location>
        <begin position="183"/>
        <end position="194"/>
    </location>
</feature>
<comment type="subcellular location">
    <subcellularLocation>
        <location evidence="1 5 6">Nucleus</location>
    </subcellularLocation>
</comment>
<feature type="region of interest" description="Disordered" evidence="7">
    <location>
        <begin position="157"/>
        <end position="371"/>
    </location>
</feature>
<feature type="compositionally biased region" description="Polar residues" evidence="7">
    <location>
        <begin position="548"/>
        <end position="562"/>
    </location>
</feature>
<feature type="compositionally biased region" description="Low complexity" evidence="7">
    <location>
        <begin position="264"/>
        <end position="294"/>
    </location>
</feature>
<feature type="compositionally biased region" description="Pro residues" evidence="7">
    <location>
        <begin position="350"/>
        <end position="362"/>
    </location>
</feature>
<feature type="compositionally biased region" description="Basic and acidic residues" evidence="7">
    <location>
        <begin position="195"/>
        <end position="204"/>
    </location>
</feature>
<dbReference type="PROSITE" id="PS50071">
    <property type="entry name" value="HOMEOBOX_2"/>
    <property type="match status" value="1"/>
</dbReference>
<gene>
    <name evidence="9" type="ORF">TT172_LOCUS290</name>
</gene>
<dbReference type="Pfam" id="PF00046">
    <property type="entry name" value="Homeodomain"/>
    <property type="match status" value="1"/>
</dbReference>
<organism evidence="9 10">
    <name type="scientific">Thermothielavioides terrestris</name>
    <dbReference type="NCBI Taxonomy" id="2587410"/>
    <lineage>
        <taxon>Eukaryota</taxon>
        <taxon>Fungi</taxon>
        <taxon>Dikarya</taxon>
        <taxon>Ascomycota</taxon>
        <taxon>Pezizomycotina</taxon>
        <taxon>Sordariomycetes</taxon>
        <taxon>Sordariomycetidae</taxon>
        <taxon>Sordariales</taxon>
        <taxon>Chaetomiaceae</taxon>
        <taxon>Thermothielavioides</taxon>
    </lineage>
</organism>
<accession>A0A446B5V1</accession>
<feature type="compositionally biased region" description="Polar residues" evidence="7">
    <location>
        <begin position="334"/>
        <end position="348"/>
    </location>
</feature>
<dbReference type="SMART" id="SM00389">
    <property type="entry name" value="HOX"/>
    <property type="match status" value="1"/>
</dbReference>
<feature type="compositionally biased region" description="Low complexity" evidence="7">
    <location>
        <begin position="244"/>
        <end position="254"/>
    </location>
</feature>
<dbReference type="Gene3D" id="1.10.10.60">
    <property type="entry name" value="Homeodomain-like"/>
    <property type="match status" value="1"/>
</dbReference>
<dbReference type="AlphaFoldDB" id="A0A446B5V1"/>
<feature type="DNA-binding region" description="Homeobox" evidence="5">
    <location>
        <begin position="76"/>
        <end position="135"/>
    </location>
</feature>
<keyword evidence="4 5" id="KW-0539">Nucleus</keyword>
<dbReference type="InterPro" id="IPR009057">
    <property type="entry name" value="Homeodomain-like_sf"/>
</dbReference>
<reference evidence="9 10" key="1">
    <citation type="submission" date="2018-04" db="EMBL/GenBank/DDBJ databases">
        <authorList>
            <person name="Huttner S."/>
            <person name="Dainat J."/>
        </authorList>
    </citation>
    <scope>NUCLEOTIDE SEQUENCE [LARGE SCALE GENOMIC DNA]</scope>
</reference>
<dbReference type="GO" id="GO:0000976">
    <property type="term" value="F:transcription cis-regulatory region binding"/>
    <property type="evidence" value="ECO:0007669"/>
    <property type="project" value="TreeGrafter"/>
</dbReference>
<keyword evidence="2 5" id="KW-0238">DNA-binding</keyword>